<dbReference type="Proteomes" id="UP000440694">
    <property type="component" value="Unassembled WGS sequence"/>
</dbReference>
<dbReference type="EMBL" id="WMBQ01000001">
    <property type="protein sequence ID" value="MTD93407.1"/>
    <property type="molecule type" value="Genomic_DNA"/>
</dbReference>
<keyword evidence="4 6" id="KW-0648">Protein biosynthesis</keyword>
<dbReference type="RefSeq" id="WP_154737949.1">
    <property type="nucleotide sequence ID" value="NZ_WMBQ01000001.1"/>
</dbReference>
<evidence type="ECO:0000256" key="6">
    <source>
        <dbReference type="HAMAP-Rule" id="MF_00040"/>
    </source>
</evidence>
<evidence type="ECO:0000256" key="5">
    <source>
        <dbReference type="ARBA" id="ARBA00025050"/>
    </source>
</evidence>
<feature type="domain" description="Ribosome recycling factor" evidence="7">
    <location>
        <begin position="21"/>
        <end position="183"/>
    </location>
</feature>
<evidence type="ECO:0000259" key="7">
    <source>
        <dbReference type="Pfam" id="PF01765"/>
    </source>
</evidence>
<reference evidence="8 9" key="1">
    <citation type="submission" date="2019-11" db="EMBL/GenBank/DDBJ databases">
        <title>Identification of a novel strain.</title>
        <authorList>
            <person name="Xu Q."/>
            <person name="Wang G."/>
        </authorList>
    </citation>
    <scope>NUCLEOTIDE SEQUENCE [LARGE SCALE GENOMIC DNA]</scope>
    <source>
        <strain evidence="9">xq</strain>
    </source>
</reference>
<dbReference type="InterPro" id="IPR023584">
    <property type="entry name" value="Ribosome_recyc_fac_dom"/>
</dbReference>
<dbReference type="Gene3D" id="3.30.1360.40">
    <property type="match status" value="1"/>
</dbReference>
<keyword evidence="3 6" id="KW-0963">Cytoplasm</keyword>
<dbReference type="PANTHER" id="PTHR20982:SF3">
    <property type="entry name" value="MITOCHONDRIAL RIBOSOME RECYCLING FACTOR PSEUDO 1"/>
    <property type="match status" value="1"/>
</dbReference>
<dbReference type="GO" id="GO:0043023">
    <property type="term" value="F:ribosomal large subunit binding"/>
    <property type="evidence" value="ECO:0007669"/>
    <property type="project" value="TreeGrafter"/>
</dbReference>
<evidence type="ECO:0000256" key="4">
    <source>
        <dbReference type="ARBA" id="ARBA00022917"/>
    </source>
</evidence>
<dbReference type="InterPro" id="IPR036191">
    <property type="entry name" value="RRF_sf"/>
</dbReference>
<evidence type="ECO:0000313" key="9">
    <source>
        <dbReference type="Proteomes" id="UP000440694"/>
    </source>
</evidence>
<dbReference type="CDD" id="cd00520">
    <property type="entry name" value="RRF"/>
    <property type="match status" value="1"/>
</dbReference>
<dbReference type="FunFam" id="3.30.1360.40:FF:000001">
    <property type="entry name" value="Ribosome-recycling factor"/>
    <property type="match status" value="1"/>
</dbReference>
<dbReference type="HAMAP" id="MF_00040">
    <property type="entry name" value="RRF"/>
    <property type="match status" value="1"/>
</dbReference>
<comment type="function">
    <text evidence="5 6">Responsible for the release of ribosomes from messenger RNA at the termination of protein biosynthesis. May increase the efficiency of translation by recycling ribosomes from one round of translation to another.</text>
</comment>
<comment type="caution">
    <text evidence="8">The sequence shown here is derived from an EMBL/GenBank/DDBJ whole genome shotgun (WGS) entry which is preliminary data.</text>
</comment>
<dbReference type="GO" id="GO:0002184">
    <property type="term" value="P:cytoplasmic translational termination"/>
    <property type="evidence" value="ECO:0007669"/>
    <property type="project" value="TreeGrafter"/>
</dbReference>
<dbReference type="PANTHER" id="PTHR20982">
    <property type="entry name" value="RIBOSOME RECYCLING FACTOR"/>
    <property type="match status" value="1"/>
</dbReference>
<name>A0A6I3KI66_9HYPH</name>
<dbReference type="SUPFAM" id="SSF55194">
    <property type="entry name" value="Ribosome recycling factor, RRF"/>
    <property type="match status" value="1"/>
</dbReference>
<evidence type="ECO:0000313" key="8">
    <source>
        <dbReference type="EMBL" id="MTD93407.1"/>
    </source>
</evidence>
<protein>
    <recommendedName>
        <fullName evidence="6">Ribosome-recycling factor</fullName>
        <shortName evidence="6">RRF</shortName>
    </recommendedName>
    <alternativeName>
        <fullName evidence="6">Ribosome-releasing factor</fullName>
    </alternativeName>
</protein>
<dbReference type="Gene3D" id="1.10.132.20">
    <property type="entry name" value="Ribosome-recycling factor"/>
    <property type="match status" value="1"/>
</dbReference>
<dbReference type="FunFam" id="1.10.132.20:FF:000001">
    <property type="entry name" value="Ribosome-recycling factor"/>
    <property type="match status" value="1"/>
</dbReference>
<evidence type="ECO:0000256" key="1">
    <source>
        <dbReference type="ARBA" id="ARBA00004496"/>
    </source>
</evidence>
<accession>A0A6I3KI66</accession>
<dbReference type="InterPro" id="IPR002661">
    <property type="entry name" value="Ribosome_recyc_fac"/>
</dbReference>
<dbReference type="AlphaFoldDB" id="A0A6I3KI66"/>
<evidence type="ECO:0000256" key="3">
    <source>
        <dbReference type="ARBA" id="ARBA00022490"/>
    </source>
</evidence>
<organism evidence="8 9">
    <name type="scientific">Hyphomicrobium album</name>
    <dbReference type="NCBI Taxonomy" id="2665159"/>
    <lineage>
        <taxon>Bacteria</taxon>
        <taxon>Pseudomonadati</taxon>
        <taxon>Pseudomonadota</taxon>
        <taxon>Alphaproteobacteria</taxon>
        <taxon>Hyphomicrobiales</taxon>
        <taxon>Hyphomicrobiaceae</taxon>
        <taxon>Hyphomicrobium</taxon>
    </lineage>
</organism>
<proteinExistence type="inferred from homology"/>
<dbReference type="NCBIfam" id="TIGR00496">
    <property type="entry name" value="frr"/>
    <property type="match status" value="1"/>
</dbReference>
<gene>
    <name evidence="6" type="primary">frr</name>
    <name evidence="8" type="ORF">GIW81_03535</name>
</gene>
<dbReference type="GO" id="GO:0005829">
    <property type="term" value="C:cytosol"/>
    <property type="evidence" value="ECO:0007669"/>
    <property type="project" value="GOC"/>
</dbReference>
<dbReference type="Pfam" id="PF01765">
    <property type="entry name" value="RRF"/>
    <property type="match status" value="1"/>
</dbReference>
<comment type="subcellular location">
    <subcellularLocation>
        <location evidence="1 6">Cytoplasm</location>
    </subcellularLocation>
</comment>
<comment type="similarity">
    <text evidence="2 6">Belongs to the RRF family.</text>
</comment>
<keyword evidence="9" id="KW-1185">Reference proteome</keyword>
<sequence length="186" mass="20964">MASNFDLNDLEKRMRSTIENLKRELSGLRTGRASTHLLDPIQVTVYGSKMPINQVATVSVPEPRTISVQVWDKSNVQAVDKAIREANLGLNPIVDGTLLRLPIPALTADRRVELAKLAHKYAEHGRVAIRNVRREGMDLLKKLEKDHKISQDDHHKSSARVQELTDKLIKEIDETLASKEAEIHKV</sequence>
<evidence type="ECO:0000256" key="2">
    <source>
        <dbReference type="ARBA" id="ARBA00005912"/>
    </source>
</evidence>